<accession>A0A0D2F982</accession>
<evidence type="ECO:0000313" key="2">
    <source>
        <dbReference type="EMBL" id="KIW83202.1"/>
    </source>
</evidence>
<dbReference type="GO" id="GO:0016491">
    <property type="term" value="F:oxidoreductase activity"/>
    <property type="evidence" value="ECO:0007669"/>
    <property type="project" value="UniProtKB-KW"/>
</dbReference>
<dbReference type="RefSeq" id="XP_013287010.1">
    <property type="nucleotide sequence ID" value="XM_013431556.1"/>
</dbReference>
<gene>
    <name evidence="2" type="ORF">Z517_02447</name>
</gene>
<dbReference type="Proteomes" id="UP000053029">
    <property type="component" value="Unassembled WGS sequence"/>
</dbReference>
<keyword evidence="3" id="KW-1185">Reference proteome</keyword>
<dbReference type="Gene3D" id="3.40.50.720">
    <property type="entry name" value="NAD(P)-binding Rossmann-like Domain"/>
    <property type="match status" value="1"/>
</dbReference>
<dbReference type="GeneID" id="25301937"/>
<dbReference type="InterPro" id="IPR036291">
    <property type="entry name" value="NAD(P)-bd_dom_sf"/>
</dbReference>
<evidence type="ECO:0000313" key="3">
    <source>
        <dbReference type="Proteomes" id="UP000053029"/>
    </source>
</evidence>
<proteinExistence type="predicted"/>
<dbReference type="PRINTS" id="PR00081">
    <property type="entry name" value="GDHRDH"/>
</dbReference>
<evidence type="ECO:0000256" key="1">
    <source>
        <dbReference type="ARBA" id="ARBA00023002"/>
    </source>
</evidence>
<sequence length="344" mass="38277">MPSSRDLPPITTPFFPRLFYRNQFVAKPQRPPKGTDLSGQVVIITGGNTGLGLESARQLLSLNLSRLILAVRSSQRGAEAAKSLHATYPRATIDVWQLDMASYDSIQAFVRRAENELTRLDIIILNAGRWTYNFTKLPTTGHEEIFQINYLSTVFLAILMLPVLKSKAPAGKPGRLTIVNAALSLTAKFPTKDRTPLLPSFDDPKAFNISETYNTSKVLAHMFLWKLVDYVSADDVVVNLVDPGFVKGTRLARDAPRIMVALGQIFAALTARSTRDGASTYVDACLLKGKESHGCFIMGWQIKPFATMLYTPEGKAVTEKLWRETIDELSFAKVQDILESMKRH</sequence>
<dbReference type="EMBL" id="KN846970">
    <property type="protein sequence ID" value="KIW83202.1"/>
    <property type="molecule type" value="Genomic_DNA"/>
</dbReference>
<keyword evidence="1" id="KW-0560">Oxidoreductase</keyword>
<dbReference type="VEuPathDB" id="FungiDB:Z517_02447"/>
<organism evidence="2 3">
    <name type="scientific">Fonsecaea pedrosoi CBS 271.37</name>
    <dbReference type="NCBI Taxonomy" id="1442368"/>
    <lineage>
        <taxon>Eukaryota</taxon>
        <taxon>Fungi</taxon>
        <taxon>Dikarya</taxon>
        <taxon>Ascomycota</taxon>
        <taxon>Pezizomycotina</taxon>
        <taxon>Eurotiomycetes</taxon>
        <taxon>Chaetothyriomycetidae</taxon>
        <taxon>Chaetothyriales</taxon>
        <taxon>Herpotrichiellaceae</taxon>
        <taxon>Fonsecaea</taxon>
    </lineage>
</organism>
<dbReference type="Pfam" id="PF00106">
    <property type="entry name" value="adh_short"/>
    <property type="match status" value="1"/>
</dbReference>
<reference evidence="2 3" key="1">
    <citation type="submission" date="2015-01" db="EMBL/GenBank/DDBJ databases">
        <title>The Genome Sequence of Fonsecaea pedrosoi CBS 271.37.</title>
        <authorList>
            <consortium name="The Broad Institute Genomics Platform"/>
            <person name="Cuomo C."/>
            <person name="de Hoog S."/>
            <person name="Gorbushina A."/>
            <person name="Stielow B."/>
            <person name="Teixiera M."/>
            <person name="Abouelleil A."/>
            <person name="Chapman S.B."/>
            <person name="Priest M."/>
            <person name="Young S.K."/>
            <person name="Wortman J."/>
            <person name="Nusbaum C."/>
            <person name="Birren B."/>
        </authorList>
    </citation>
    <scope>NUCLEOTIDE SEQUENCE [LARGE SCALE GENOMIC DNA]</scope>
    <source>
        <strain evidence="2 3">CBS 271.37</strain>
    </source>
</reference>
<dbReference type="AlphaFoldDB" id="A0A0D2F982"/>
<dbReference type="HOGENOM" id="CLU_010194_44_4_1"/>
<dbReference type="PANTHER" id="PTHR43157">
    <property type="entry name" value="PHOSPHATIDYLINOSITOL-GLYCAN BIOSYNTHESIS CLASS F PROTEIN-RELATED"/>
    <property type="match status" value="1"/>
</dbReference>
<dbReference type="PANTHER" id="PTHR43157:SF35">
    <property type="entry name" value="DEHYDROGENASE_REDUCTASE FAMILY PROTEIN, PUTATIVE-RELATED"/>
    <property type="match status" value="1"/>
</dbReference>
<dbReference type="STRING" id="1442368.A0A0D2F982"/>
<name>A0A0D2F982_9EURO</name>
<protein>
    <submittedName>
        <fullName evidence="2">Unplaced genomic scaffold supercont1.2, whole genome shotgun sequence</fullName>
    </submittedName>
</protein>
<dbReference type="InterPro" id="IPR002347">
    <property type="entry name" value="SDR_fam"/>
</dbReference>
<dbReference type="SUPFAM" id="SSF51735">
    <property type="entry name" value="NAD(P)-binding Rossmann-fold domains"/>
    <property type="match status" value="1"/>
</dbReference>
<dbReference type="OrthoDB" id="191139at2759"/>